<organism evidence="1">
    <name type="scientific">Anguilla anguilla</name>
    <name type="common">European freshwater eel</name>
    <name type="synonym">Muraena anguilla</name>
    <dbReference type="NCBI Taxonomy" id="7936"/>
    <lineage>
        <taxon>Eukaryota</taxon>
        <taxon>Metazoa</taxon>
        <taxon>Chordata</taxon>
        <taxon>Craniata</taxon>
        <taxon>Vertebrata</taxon>
        <taxon>Euteleostomi</taxon>
        <taxon>Actinopterygii</taxon>
        <taxon>Neopterygii</taxon>
        <taxon>Teleostei</taxon>
        <taxon>Anguilliformes</taxon>
        <taxon>Anguillidae</taxon>
        <taxon>Anguilla</taxon>
    </lineage>
</organism>
<sequence length="19" mass="2366">MPDYVYKGYNSYIDQPIWL</sequence>
<proteinExistence type="predicted"/>
<dbReference type="EMBL" id="GBXM01089961">
    <property type="protein sequence ID" value="JAH18616.1"/>
    <property type="molecule type" value="Transcribed_RNA"/>
</dbReference>
<name>A0A0E9QNV7_ANGAN</name>
<dbReference type="AlphaFoldDB" id="A0A0E9QNV7"/>
<reference evidence="1" key="2">
    <citation type="journal article" date="2015" name="Fish Shellfish Immunol.">
        <title>Early steps in the European eel (Anguilla anguilla)-Vibrio vulnificus interaction in the gills: Role of the RtxA13 toxin.</title>
        <authorList>
            <person name="Callol A."/>
            <person name="Pajuelo D."/>
            <person name="Ebbesson L."/>
            <person name="Teles M."/>
            <person name="MacKenzie S."/>
            <person name="Amaro C."/>
        </authorList>
    </citation>
    <scope>NUCLEOTIDE SEQUENCE</scope>
</reference>
<protein>
    <submittedName>
        <fullName evidence="1">Uncharacterized protein</fullName>
    </submittedName>
</protein>
<reference evidence="1" key="1">
    <citation type="submission" date="2014-11" db="EMBL/GenBank/DDBJ databases">
        <authorList>
            <person name="Amaro Gonzalez C."/>
        </authorList>
    </citation>
    <scope>NUCLEOTIDE SEQUENCE</scope>
</reference>
<accession>A0A0E9QNV7</accession>
<evidence type="ECO:0000313" key="1">
    <source>
        <dbReference type="EMBL" id="JAH18616.1"/>
    </source>
</evidence>